<feature type="region of interest" description="Disordered" evidence="1">
    <location>
        <begin position="23"/>
        <end position="44"/>
    </location>
</feature>
<evidence type="ECO:0000313" key="3">
    <source>
        <dbReference type="EMBL" id="CRK39315.1"/>
    </source>
</evidence>
<organism evidence="2 4">
    <name type="scientific">Verticillium longisporum</name>
    <name type="common">Verticillium dahliae var. longisporum</name>
    <dbReference type="NCBI Taxonomy" id="100787"/>
    <lineage>
        <taxon>Eukaryota</taxon>
        <taxon>Fungi</taxon>
        <taxon>Dikarya</taxon>
        <taxon>Ascomycota</taxon>
        <taxon>Pezizomycotina</taxon>
        <taxon>Sordariomycetes</taxon>
        <taxon>Hypocreomycetidae</taxon>
        <taxon>Glomerellales</taxon>
        <taxon>Plectosphaerellaceae</taxon>
        <taxon>Verticillium</taxon>
    </lineage>
</organism>
<evidence type="ECO:0000313" key="4">
    <source>
        <dbReference type="Proteomes" id="UP000044602"/>
    </source>
</evidence>
<proteinExistence type="predicted"/>
<accession>A0A0G4MAN5</accession>
<evidence type="ECO:0000313" key="5">
    <source>
        <dbReference type="Proteomes" id="UP000045706"/>
    </source>
</evidence>
<dbReference type="EMBL" id="CVQI01031719">
    <property type="protein sequence ID" value="CRK39315.1"/>
    <property type="molecule type" value="Genomic_DNA"/>
</dbReference>
<sequence length="77" mass="8557">MNMNQIRLLHDNADRVTLSYAIDPNADKNTGDNSEKEDIQKSHGLVGYKGRRVLLGKSSWKPTVSTSQSINTVPTRS</sequence>
<name>A0A0G4MAN5_VERLO</name>
<dbReference type="Proteomes" id="UP000045706">
    <property type="component" value="Unassembled WGS sequence"/>
</dbReference>
<dbReference type="AlphaFoldDB" id="A0A0G4MAN5"/>
<keyword evidence="4" id="KW-1185">Reference proteome</keyword>
<dbReference type="EMBL" id="CVQH01021640">
    <property type="protein sequence ID" value="CRK31226.1"/>
    <property type="molecule type" value="Genomic_DNA"/>
</dbReference>
<evidence type="ECO:0000256" key="1">
    <source>
        <dbReference type="SAM" id="MobiDB-lite"/>
    </source>
</evidence>
<protein>
    <submittedName>
        <fullName evidence="2">Uncharacterized protein</fullName>
    </submittedName>
</protein>
<reference evidence="4 5" key="1">
    <citation type="submission" date="2015-05" db="EMBL/GenBank/DDBJ databases">
        <authorList>
            <person name="Fogelqvist Johan"/>
        </authorList>
    </citation>
    <scope>NUCLEOTIDE SEQUENCE [LARGE SCALE GENOMIC DNA]</scope>
    <source>
        <strain evidence="2">VL1</strain>
        <strain evidence="3">VL2</strain>
    </source>
</reference>
<gene>
    <name evidence="2" type="ORF">BN1708_005408</name>
    <name evidence="3" type="ORF">BN1723_004554</name>
</gene>
<feature type="compositionally biased region" description="Basic and acidic residues" evidence="1">
    <location>
        <begin position="25"/>
        <end position="41"/>
    </location>
</feature>
<evidence type="ECO:0000313" key="2">
    <source>
        <dbReference type="EMBL" id="CRK31226.1"/>
    </source>
</evidence>
<dbReference type="Proteomes" id="UP000044602">
    <property type="component" value="Unassembled WGS sequence"/>
</dbReference>